<dbReference type="AlphaFoldDB" id="A0AAD9WLM7"/>
<organism evidence="1 2">
    <name type="scientific">Dipteronia dyeriana</name>
    <dbReference type="NCBI Taxonomy" id="168575"/>
    <lineage>
        <taxon>Eukaryota</taxon>
        <taxon>Viridiplantae</taxon>
        <taxon>Streptophyta</taxon>
        <taxon>Embryophyta</taxon>
        <taxon>Tracheophyta</taxon>
        <taxon>Spermatophyta</taxon>
        <taxon>Magnoliopsida</taxon>
        <taxon>eudicotyledons</taxon>
        <taxon>Gunneridae</taxon>
        <taxon>Pentapetalae</taxon>
        <taxon>rosids</taxon>
        <taxon>malvids</taxon>
        <taxon>Sapindales</taxon>
        <taxon>Sapindaceae</taxon>
        <taxon>Hippocastanoideae</taxon>
        <taxon>Acereae</taxon>
        <taxon>Dipteronia</taxon>
    </lineage>
</organism>
<proteinExistence type="predicted"/>
<sequence length="71" mass="7338">MGLAHADEFVSSSSSIFIIDRLFGLASHGDRVIGFGVQSIWGGGVFGVMKWGSGGSAIDGFERLGGEIGFS</sequence>
<comment type="caution">
    <text evidence="1">The sequence shown here is derived from an EMBL/GenBank/DDBJ whole genome shotgun (WGS) entry which is preliminary data.</text>
</comment>
<dbReference type="EMBL" id="JANJYI010000009">
    <property type="protein sequence ID" value="KAK2634458.1"/>
    <property type="molecule type" value="Genomic_DNA"/>
</dbReference>
<dbReference type="Proteomes" id="UP001280121">
    <property type="component" value="Unassembled WGS sequence"/>
</dbReference>
<gene>
    <name evidence="1" type="ORF">Ddye_029250</name>
</gene>
<name>A0AAD9WLM7_9ROSI</name>
<evidence type="ECO:0000313" key="2">
    <source>
        <dbReference type="Proteomes" id="UP001280121"/>
    </source>
</evidence>
<reference evidence="1" key="1">
    <citation type="journal article" date="2023" name="Plant J.">
        <title>Genome sequences and population genomics provide insights into the demographic history, inbreeding, and mutation load of two 'living fossil' tree species of Dipteronia.</title>
        <authorList>
            <person name="Feng Y."/>
            <person name="Comes H.P."/>
            <person name="Chen J."/>
            <person name="Zhu S."/>
            <person name="Lu R."/>
            <person name="Zhang X."/>
            <person name="Li P."/>
            <person name="Qiu J."/>
            <person name="Olsen K.M."/>
            <person name="Qiu Y."/>
        </authorList>
    </citation>
    <scope>NUCLEOTIDE SEQUENCE</scope>
    <source>
        <strain evidence="1">KIB01</strain>
    </source>
</reference>
<evidence type="ECO:0000313" key="1">
    <source>
        <dbReference type="EMBL" id="KAK2634458.1"/>
    </source>
</evidence>
<keyword evidence="2" id="KW-1185">Reference proteome</keyword>
<accession>A0AAD9WLM7</accession>
<protein>
    <submittedName>
        <fullName evidence="1">Uncharacterized protein</fullName>
    </submittedName>
</protein>